<keyword evidence="2" id="KW-1003">Cell membrane</keyword>
<proteinExistence type="predicted"/>
<keyword evidence="4 6" id="KW-1133">Transmembrane helix</keyword>
<dbReference type="PANTHER" id="PTHR42709">
    <property type="entry name" value="ALKALINE PHOSPHATASE LIKE PROTEIN"/>
    <property type="match status" value="1"/>
</dbReference>
<dbReference type="Pfam" id="PF09335">
    <property type="entry name" value="VTT_dom"/>
    <property type="match status" value="1"/>
</dbReference>
<keyword evidence="9" id="KW-1185">Reference proteome</keyword>
<keyword evidence="3 6" id="KW-0812">Transmembrane</keyword>
<feature type="transmembrane region" description="Helical" evidence="6">
    <location>
        <begin position="182"/>
        <end position="199"/>
    </location>
</feature>
<accession>A0A838LC52</accession>
<evidence type="ECO:0000256" key="6">
    <source>
        <dbReference type="SAM" id="Phobius"/>
    </source>
</evidence>
<evidence type="ECO:0000313" key="8">
    <source>
        <dbReference type="EMBL" id="MBA2935058.1"/>
    </source>
</evidence>
<evidence type="ECO:0000256" key="3">
    <source>
        <dbReference type="ARBA" id="ARBA00022692"/>
    </source>
</evidence>
<dbReference type="PANTHER" id="PTHR42709:SF6">
    <property type="entry name" value="UNDECAPRENYL PHOSPHATE TRANSPORTER A"/>
    <property type="match status" value="1"/>
</dbReference>
<reference evidence="8 9" key="1">
    <citation type="submission" date="2020-07" db="EMBL/GenBank/DDBJ databases">
        <authorList>
            <person name="Sun Q."/>
        </authorList>
    </citation>
    <scope>NUCLEOTIDE SEQUENCE [LARGE SCALE GENOMIC DNA]</scope>
    <source>
        <strain evidence="8 9">CGMCC 1.13654</strain>
    </source>
</reference>
<feature type="domain" description="VTT" evidence="7">
    <location>
        <begin position="37"/>
        <end position="163"/>
    </location>
</feature>
<dbReference type="InterPro" id="IPR051311">
    <property type="entry name" value="DedA_domain"/>
</dbReference>
<dbReference type="GO" id="GO:0005886">
    <property type="term" value="C:plasma membrane"/>
    <property type="evidence" value="ECO:0007669"/>
    <property type="project" value="UniProtKB-SubCell"/>
</dbReference>
<dbReference type="Proteomes" id="UP000570166">
    <property type="component" value="Unassembled WGS sequence"/>
</dbReference>
<dbReference type="AlphaFoldDB" id="A0A838LC52"/>
<feature type="transmembrane region" description="Helical" evidence="6">
    <location>
        <begin position="6"/>
        <end position="30"/>
    </location>
</feature>
<dbReference type="EMBL" id="JACEIB010000008">
    <property type="protein sequence ID" value="MBA2935058.1"/>
    <property type="molecule type" value="Genomic_DNA"/>
</dbReference>
<evidence type="ECO:0000256" key="4">
    <source>
        <dbReference type="ARBA" id="ARBA00022989"/>
    </source>
</evidence>
<dbReference type="InterPro" id="IPR032816">
    <property type="entry name" value="VTT_dom"/>
</dbReference>
<name>A0A838LC52_9SPHN</name>
<feature type="transmembrane region" description="Helical" evidence="6">
    <location>
        <begin position="143"/>
        <end position="162"/>
    </location>
</feature>
<comment type="caution">
    <text evidence="8">The sequence shown here is derived from an EMBL/GenBank/DDBJ whole genome shotgun (WGS) entry which is preliminary data.</text>
</comment>
<organism evidence="8 9">
    <name type="scientific">Sphingomonas chungangi</name>
    <dbReference type="NCBI Taxonomy" id="2683589"/>
    <lineage>
        <taxon>Bacteria</taxon>
        <taxon>Pseudomonadati</taxon>
        <taxon>Pseudomonadota</taxon>
        <taxon>Alphaproteobacteria</taxon>
        <taxon>Sphingomonadales</taxon>
        <taxon>Sphingomonadaceae</taxon>
        <taxon>Sphingomonas</taxon>
    </lineage>
</organism>
<keyword evidence="5 6" id="KW-0472">Membrane</keyword>
<protein>
    <submittedName>
        <fullName evidence="8">DedA family protein</fullName>
    </submittedName>
</protein>
<evidence type="ECO:0000259" key="7">
    <source>
        <dbReference type="Pfam" id="PF09335"/>
    </source>
</evidence>
<dbReference type="RefSeq" id="WP_160362700.1">
    <property type="nucleotide sequence ID" value="NZ_JACEIB010000008.1"/>
</dbReference>
<evidence type="ECO:0000313" key="9">
    <source>
        <dbReference type="Proteomes" id="UP000570166"/>
    </source>
</evidence>
<comment type="subcellular location">
    <subcellularLocation>
        <location evidence="1">Cell membrane</location>
        <topology evidence="1">Multi-pass membrane protein</topology>
    </subcellularLocation>
</comment>
<evidence type="ECO:0000256" key="2">
    <source>
        <dbReference type="ARBA" id="ARBA00022475"/>
    </source>
</evidence>
<evidence type="ECO:0000256" key="5">
    <source>
        <dbReference type="ARBA" id="ARBA00023136"/>
    </source>
</evidence>
<gene>
    <name evidence="8" type="ORF">HZF05_13235</name>
</gene>
<evidence type="ECO:0000256" key="1">
    <source>
        <dbReference type="ARBA" id="ARBA00004651"/>
    </source>
</evidence>
<sequence>MHDIIGHVATWIISVISAMGYWGVALLMAIESACIPLPSEIIMPFAGYLVSIGQLNLIGVATAGAIGCNLGSIPAYYAGKYGGRAFILKWGKWVLIGADELDKAERFFARFGNFSILIGRMLPVIRSFIAFPAGMARMNQLRFHIYTFIGSWPFCYVLALIGKHMGAAWNNDPQLKAVMHKLDLVVVGAIVLAGAFYVWHRVRAMRKG</sequence>